<accession>A0A9J6BLA7</accession>
<evidence type="ECO:0000313" key="3">
    <source>
        <dbReference type="Proteomes" id="UP001107558"/>
    </source>
</evidence>
<dbReference type="OrthoDB" id="6340174at2759"/>
<dbReference type="EMBL" id="JADBJN010000003">
    <property type="protein sequence ID" value="KAG5670644.1"/>
    <property type="molecule type" value="Genomic_DNA"/>
</dbReference>
<protein>
    <submittedName>
        <fullName evidence="2">Uncharacterized protein</fullName>
    </submittedName>
</protein>
<name>A0A9J6BLA7_POLVA</name>
<dbReference type="Proteomes" id="UP001107558">
    <property type="component" value="Chromosome 3"/>
</dbReference>
<proteinExistence type="predicted"/>
<dbReference type="InterPro" id="IPR006631">
    <property type="entry name" value="DM4_12"/>
</dbReference>
<organism evidence="2 3">
    <name type="scientific">Polypedilum vanderplanki</name>
    <name type="common">Sleeping chironomid midge</name>
    <dbReference type="NCBI Taxonomy" id="319348"/>
    <lineage>
        <taxon>Eukaryota</taxon>
        <taxon>Metazoa</taxon>
        <taxon>Ecdysozoa</taxon>
        <taxon>Arthropoda</taxon>
        <taxon>Hexapoda</taxon>
        <taxon>Insecta</taxon>
        <taxon>Pterygota</taxon>
        <taxon>Neoptera</taxon>
        <taxon>Endopterygota</taxon>
        <taxon>Diptera</taxon>
        <taxon>Nematocera</taxon>
        <taxon>Chironomoidea</taxon>
        <taxon>Chironomidae</taxon>
        <taxon>Chironominae</taxon>
        <taxon>Polypedilum</taxon>
        <taxon>Polypedilum</taxon>
    </lineage>
</organism>
<keyword evidence="3" id="KW-1185">Reference proteome</keyword>
<feature type="chain" id="PRO_5039916492" evidence="1">
    <location>
        <begin position="21"/>
        <end position="263"/>
    </location>
</feature>
<evidence type="ECO:0000256" key="1">
    <source>
        <dbReference type="SAM" id="SignalP"/>
    </source>
</evidence>
<comment type="caution">
    <text evidence="2">The sequence shown here is derived from an EMBL/GenBank/DDBJ whole genome shotgun (WGS) entry which is preliminary data.</text>
</comment>
<dbReference type="SMART" id="SM00718">
    <property type="entry name" value="DM4_12"/>
    <property type="match status" value="1"/>
</dbReference>
<dbReference type="PANTHER" id="PTHR21398">
    <property type="entry name" value="AGAP007094-PA"/>
    <property type="match status" value="1"/>
</dbReference>
<sequence length="263" mass="29921">MYRYNKIFVILLLIIQENFGQNFTKSDFKELVRKKRFLPVIPPPPPLVPSILYGYNAATGILVAIAIPVPLPDQNVFVSYNFEANFNMANQPSDAFPGPLVRLKLTDKYPAVDPNADAYYSDVIARNMEHDSDDFDDEPETTTIMYEEEEQKILEKRDLSDTMKVIFTRVGIYHMLENRLEANGVDGKKCLLHAICETARTPIIENNGILGHILHIILTPSSSKIENLPSEYYKAELRGLDGNCRKYEKVCNLHLLDLISTIV</sequence>
<feature type="signal peptide" evidence="1">
    <location>
        <begin position="1"/>
        <end position="20"/>
    </location>
</feature>
<reference evidence="2" key="1">
    <citation type="submission" date="2021-03" db="EMBL/GenBank/DDBJ databases">
        <title>Chromosome level genome of the anhydrobiotic midge Polypedilum vanderplanki.</title>
        <authorList>
            <person name="Yoshida Y."/>
            <person name="Kikawada T."/>
            <person name="Gusev O."/>
        </authorList>
    </citation>
    <scope>NUCLEOTIDE SEQUENCE</scope>
    <source>
        <strain evidence="2">NIAS01</strain>
        <tissue evidence="2">Whole body or cell culture</tissue>
    </source>
</reference>
<keyword evidence="1" id="KW-0732">Signal</keyword>
<gene>
    <name evidence="2" type="ORF">PVAND_000892</name>
</gene>
<dbReference type="AlphaFoldDB" id="A0A9J6BLA7"/>
<dbReference type="Pfam" id="PF07841">
    <property type="entry name" value="DM4_12"/>
    <property type="match status" value="1"/>
</dbReference>
<dbReference type="PANTHER" id="PTHR21398:SF22">
    <property type="entry name" value="IP12060P-RELATED"/>
    <property type="match status" value="1"/>
</dbReference>
<evidence type="ECO:0000313" key="2">
    <source>
        <dbReference type="EMBL" id="KAG5670644.1"/>
    </source>
</evidence>